<dbReference type="SUPFAM" id="SSF47699">
    <property type="entry name" value="Bifunctional inhibitor/lipid-transfer protein/seed storage 2S albumin"/>
    <property type="match status" value="1"/>
</dbReference>
<gene>
    <name evidence="11" type="ORF">TSUD_183890</name>
</gene>
<evidence type="ECO:0000256" key="6">
    <source>
        <dbReference type="ARBA" id="ARBA00023157"/>
    </source>
</evidence>
<evidence type="ECO:0000256" key="2">
    <source>
        <dbReference type="ARBA" id="ARBA00009748"/>
    </source>
</evidence>
<name>A0A2Z6LXM1_TRISU</name>
<evidence type="ECO:0000256" key="4">
    <source>
        <dbReference type="ARBA" id="ARBA00022622"/>
    </source>
</evidence>
<keyword evidence="3" id="KW-1003">Cell membrane</keyword>
<comment type="subcellular location">
    <subcellularLocation>
        <location evidence="1">Cell membrane</location>
        <topology evidence="1">Lipid-anchor</topology>
        <topology evidence="1">GPI-anchor</topology>
    </subcellularLocation>
</comment>
<keyword evidence="7" id="KW-0325">Glycoprotein</keyword>
<evidence type="ECO:0000313" key="11">
    <source>
        <dbReference type="EMBL" id="GAU23088.1"/>
    </source>
</evidence>
<feature type="domain" description="Bifunctional inhibitor/plant lipid transfer protein/seed storage helical" evidence="10">
    <location>
        <begin position="26"/>
        <end position="104"/>
    </location>
</feature>
<dbReference type="OrthoDB" id="690947at2759"/>
<evidence type="ECO:0000259" key="10">
    <source>
        <dbReference type="Pfam" id="PF14368"/>
    </source>
</evidence>
<keyword evidence="5 9" id="KW-0732">Signal</keyword>
<keyword evidence="8" id="KW-0449">Lipoprotein</keyword>
<feature type="chain" id="PRO_5016393251" description="Bifunctional inhibitor/plant lipid transfer protein/seed storage helical domain-containing protein" evidence="9">
    <location>
        <begin position="28"/>
        <end position="150"/>
    </location>
</feature>
<evidence type="ECO:0000256" key="7">
    <source>
        <dbReference type="ARBA" id="ARBA00023180"/>
    </source>
</evidence>
<evidence type="ECO:0000256" key="5">
    <source>
        <dbReference type="ARBA" id="ARBA00022729"/>
    </source>
</evidence>
<keyword evidence="4" id="KW-0336">GPI-anchor</keyword>
<keyword evidence="4" id="KW-0472">Membrane</keyword>
<dbReference type="GO" id="GO:0098552">
    <property type="term" value="C:side of membrane"/>
    <property type="evidence" value="ECO:0007669"/>
    <property type="project" value="UniProtKB-KW"/>
</dbReference>
<evidence type="ECO:0000256" key="8">
    <source>
        <dbReference type="ARBA" id="ARBA00023288"/>
    </source>
</evidence>
<dbReference type="GO" id="GO:0005886">
    <property type="term" value="C:plasma membrane"/>
    <property type="evidence" value="ECO:0007669"/>
    <property type="project" value="UniProtKB-SubCell"/>
</dbReference>
<comment type="similarity">
    <text evidence="2">Belongs to the plant LTP family.</text>
</comment>
<sequence>MGGFNFKSITCLASFMVLLMMINNTVAQDIPSCGSDLVPCGAYLNSSKPPSSCCDPLKKTVATQLTCLCNLFYTPGLLETLGINITQALALSKNCGVTTDISNCKHAGSAPPPTAGSPPATKGGDKAAAGRVSSFTGFSFLLLLASMIFN</sequence>
<dbReference type="AlphaFoldDB" id="A0A2Z6LXM1"/>
<organism evidence="11 12">
    <name type="scientific">Trifolium subterraneum</name>
    <name type="common">Subterranean clover</name>
    <dbReference type="NCBI Taxonomy" id="3900"/>
    <lineage>
        <taxon>Eukaryota</taxon>
        <taxon>Viridiplantae</taxon>
        <taxon>Streptophyta</taxon>
        <taxon>Embryophyta</taxon>
        <taxon>Tracheophyta</taxon>
        <taxon>Spermatophyta</taxon>
        <taxon>Magnoliopsida</taxon>
        <taxon>eudicotyledons</taxon>
        <taxon>Gunneridae</taxon>
        <taxon>Pentapetalae</taxon>
        <taxon>rosids</taxon>
        <taxon>fabids</taxon>
        <taxon>Fabales</taxon>
        <taxon>Fabaceae</taxon>
        <taxon>Papilionoideae</taxon>
        <taxon>50 kb inversion clade</taxon>
        <taxon>NPAAA clade</taxon>
        <taxon>Hologalegina</taxon>
        <taxon>IRL clade</taxon>
        <taxon>Trifolieae</taxon>
        <taxon>Trifolium</taxon>
    </lineage>
</organism>
<dbReference type="Gene3D" id="1.10.110.10">
    <property type="entry name" value="Plant lipid-transfer and hydrophobic proteins"/>
    <property type="match status" value="1"/>
</dbReference>
<keyword evidence="12" id="KW-1185">Reference proteome</keyword>
<evidence type="ECO:0000256" key="1">
    <source>
        <dbReference type="ARBA" id="ARBA00004609"/>
    </source>
</evidence>
<dbReference type="CDD" id="cd00010">
    <property type="entry name" value="AAI_LTSS"/>
    <property type="match status" value="1"/>
</dbReference>
<dbReference type="PANTHER" id="PTHR33044">
    <property type="entry name" value="BIFUNCTIONAL INHIBITOR/LIPID-TRANSFER PROTEIN/SEED STORAGE 2S ALBUMIN SUPERFAMILY PROTEIN-RELATED"/>
    <property type="match status" value="1"/>
</dbReference>
<dbReference type="InterPro" id="IPR043325">
    <property type="entry name" value="LTSS"/>
</dbReference>
<protein>
    <recommendedName>
        <fullName evidence="10">Bifunctional inhibitor/plant lipid transfer protein/seed storage helical domain-containing protein</fullName>
    </recommendedName>
</protein>
<dbReference type="InterPro" id="IPR036312">
    <property type="entry name" value="Bifun_inhib/LTP/seed_sf"/>
</dbReference>
<evidence type="ECO:0000256" key="9">
    <source>
        <dbReference type="SAM" id="SignalP"/>
    </source>
</evidence>
<evidence type="ECO:0000313" key="12">
    <source>
        <dbReference type="Proteomes" id="UP000242715"/>
    </source>
</evidence>
<dbReference type="InterPro" id="IPR016140">
    <property type="entry name" value="Bifunc_inhib/LTP/seed_store"/>
</dbReference>
<dbReference type="Pfam" id="PF14368">
    <property type="entry name" value="LTP_2"/>
    <property type="match status" value="1"/>
</dbReference>
<dbReference type="EMBL" id="DF973263">
    <property type="protein sequence ID" value="GAU23088.1"/>
    <property type="molecule type" value="Genomic_DNA"/>
</dbReference>
<proteinExistence type="inferred from homology"/>
<dbReference type="Proteomes" id="UP000242715">
    <property type="component" value="Unassembled WGS sequence"/>
</dbReference>
<keyword evidence="6" id="KW-1015">Disulfide bond</keyword>
<evidence type="ECO:0000256" key="3">
    <source>
        <dbReference type="ARBA" id="ARBA00022475"/>
    </source>
</evidence>
<feature type="signal peptide" evidence="9">
    <location>
        <begin position="1"/>
        <end position="27"/>
    </location>
</feature>
<accession>A0A2Z6LXM1</accession>
<reference evidence="12" key="1">
    <citation type="journal article" date="2017" name="Front. Plant Sci.">
        <title>Climate Clever Clovers: New Paradigm to Reduce the Environmental Footprint of Ruminants by Breeding Low Methanogenic Forages Utilizing Haplotype Variation.</title>
        <authorList>
            <person name="Kaur P."/>
            <person name="Appels R."/>
            <person name="Bayer P.E."/>
            <person name="Keeble-Gagnere G."/>
            <person name="Wang J."/>
            <person name="Hirakawa H."/>
            <person name="Shirasawa K."/>
            <person name="Vercoe P."/>
            <person name="Stefanova K."/>
            <person name="Durmic Z."/>
            <person name="Nichols P."/>
            <person name="Revell C."/>
            <person name="Isobe S.N."/>
            <person name="Edwards D."/>
            <person name="Erskine W."/>
        </authorList>
    </citation>
    <scope>NUCLEOTIDE SEQUENCE [LARGE SCALE GENOMIC DNA]</scope>
    <source>
        <strain evidence="12">cv. Daliak</strain>
    </source>
</reference>